<organism evidence="2 3">
    <name type="scientific">Candidatus Iainarchaeum sp</name>
    <dbReference type="NCBI Taxonomy" id="3101447"/>
    <lineage>
        <taxon>Archaea</taxon>
        <taxon>Candidatus Iainarchaeota</taxon>
        <taxon>Candidatus Iainarchaeia</taxon>
        <taxon>Candidatus Iainarchaeales</taxon>
        <taxon>Candidatus Iainarchaeaceae</taxon>
        <taxon>Candidatus Iainarchaeum</taxon>
    </lineage>
</organism>
<evidence type="ECO:0008006" key="4">
    <source>
        <dbReference type="Google" id="ProtNLM"/>
    </source>
</evidence>
<protein>
    <recommendedName>
        <fullName evidence="4">ECF transporter S component</fullName>
    </recommendedName>
</protein>
<gene>
    <name evidence="2" type="ORF">HA252_06355</name>
</gene>
<keyword evidence="1" id="KW-0812">Transmembrane</keyword>
<feature type="transmembrane region" description="Helical" evidence="1">
    <location>
        <begin position="178"/>
        <end position="200"/>
    </location>
</feature>
<dbReference type="Proteomes" id="UP000564964">
    <property type="component" value="Unassembled WGS sequence"/>
</dbReference>
<feature type="transmembrane region" description="Helical" evidence="1">
    <location>
        <begin position="40"/>
        <end position="66"/>
    </location>
</feature>
<evidence type="ECO:0000313" key="2">
    <source>
        <dbReference type="EMBL" id="HIH16999.1"/>
    </source>
</evidence>
<feature type="transmembrane region" description="Helical" evidence="1">
    <location>
        <begin position="145"/>
        <end position="166"/>
    </location>
</feature>
<dbReference type="EMBL" id="DUGH01000151">
    <property type="protein sequence ID" value="HIH16999.1"/>
    <property type="molecule type" value="Genomic_DNA"/>
</dbReference>
<keyword evidence="1" id="KW-1133">Transmembrane helix</keyword>
<reference evidence="3" key="1">
    <citation type="journal article" date="2020" name="bioRxiv">
        <title>A rank-normalized archaeal taxonomy based on genome phylogeny resolves widespread incomplete and uneven classifications.</title>
        <authorList>
            <person name="Rinke C."/>
            <person name="Chuvochina M."/>
            <person name="Mussig A.J."/>
            <person name="Chaumeil P.-A."/>
            <person name="Waite D.W."/>
            <person name="Whitman W.B."/>
            <person name="Parks D.H."/>
            <person name="Hugenholtz P."/>
        </authorList>
    </citation>
    <scope>NUCLEOTIDE SEQUENCE [LARGE SCALE GENOMIC DNA]</scope>
</reference>
<sequence length="236" mass="26264">MDWRKIFTPQGLLFTVLFLAMVMASNQLNFSSLLGKPNQFFTFFQFIGPLAGGFLGPIAGALLVFAAQLVDAFLHGKALDLSTIGWLLPMVFASIYFGSRRNSSSLIISFAAILLFLLHPVGRTAWFYSLYWFIPVLCWLFRKHLFARSLGATFTAHAIGGALWVWTVPMTTEQWMALIPIVAYERLLFAAGISVSYIALNTLLSKAASLLPYDLVEVNPKYVLSREMLGKTFGMG</sequence>
<feature type="transmembrane region" description="Helical" evidence="1">
    <location>
        <begin position="105"/>
        <end position="133"/>
    </location>
</feature>
<comment type="caution">
    <text evidence="2">The sequence shown here is derived from an EMBL/GenBank/DDBJ whole genome shotgun (WGS) entry which is preliminary data.</text>
</comment>
<feature type="transmembrane region" description="Helical" evidence="1">
    <location>
        <begin position="78"/>
        <end position="99"/>
    </location>
</feature>
<evidence type="ECO:0000313" key="3">
    <source>
        <dbReference type="Proteomes" id="UP000564964"/>
    </source>
</evidence>
<dbReference type="AlphaFoldDB" id="A0A7J4JK80"/>
<accession>A0A7J4JK80</accession>
<keyword evidence="1" id="KW-0472">Membrane</keyword>
<evidence type="ECO:0000256" key="1">
    <source>
        <dbReference type="SAM" id="Phobius"/>
    </source>
</evidence>
<proteinExistence type="predicted"/>
<name>A0A7J4JK80_9ARCH</name>